<dbReference type="InterPro" id="IPR025411">
    <property type="entry name" value="DUF4136"/>
</dbReference>
<dbReference type="AlphaFoldDB" id="A0A1I6PIF6"/>
<feature type="domain" description="DUF4136" evidence="1">
    <location>
        <begin position="23"/>
        <end position="183"/>
    </location>
</feature>
<dbReference type="EMBL" id="FPAG01000001">
    <property type="protein sequence ID" value="SFS39984.1"/>
    <property type="molecule type" value="Genomic_DNA"/>
</dbReference>
<organism evidence="2 3">
    <name type="scientific">Zhouia amylolytica</name>
    <dbReference type="NCBI Taxonomy" id="376730"/>
    <lineage>
        <taxon>Bacteria</taxon>
        <taxon>Pseudomonadati</taxon>
        <taxon>Bacteroidota</taxon>
        <taxon>Flavobacteriia</taxon>
        <taxon>Flavobacteriales</taxon>
        <taxon>Flavobacteriaceae</taxon>
        <taxon>Zhouia</taxon>
    </lineage>
</organism>
<reference evidence="2 3" key="1">
    <citation type="submission" date="2016-10" db="EMBL/GenBank/DDBJ databases">
        <authorList>
            <person name="de Groot N.N."/>
        </authorList>
    </citation>
    <scope>NUCLEOTIDE SEQUENCE [LARGE SCALE GENOMIC DNA]</scope>
    <source>
        <strain evidence="2 3">CGMCC 1.6114</strain>
    </source>
</reference>
<gene>
    <name evidence="2" type="ORF">SAMN04487906_0317</name>
</gene>
<dbReference type="Pfam" id="PF13590">
    <property type="entry name" value="DUF4136"/>
    <property type="match status" value="1"/>
</dbReference>
<dbReference type="Gene3D" id="3.30.160.670">
    <property type="match status" value="1"/>
</dbReference>
<name>A0A1I6PIF6_9FLAO</name>
<proteinExistence type="predicted"/>
<dbReference type="Proteomes" id="UP000183209">
    <property type="component" value="Unassembled WGS sequence"/>
</dbReference>
<protein>
    <recommendedName>
        <fullName evidence="1">DUF4136 domain-containing protein</fullName>
    </recommendedName>
</protein>
<evidence type="ECO:0000259" key="1">
    <source>
        <dbReference type="Pfam" id="PF13590"/>
    </source>
</evidence>
<accession>A0A1I6PIF6</accession>
<evidence type="ECO:0000313" key="2">
    <source>
        <dbReference type="EMBL" id="SFS39984.1"/>
    </source>
</evidence>
<sequence>MLKPFGPILILFFVISFGNAQIRSDYDKEADFSKYRTYSFEGWEKNSDKILNDFDKKRITDALQNEFSLRGMQLVNSGGDAAITLFVVVNAKTSKTAYTDFNNYYGYGARWGWRYGMGAGSVSATTTISENDYNEGTFVVDMYDRETKRLIWQGIITAVVQENPSKREKAIPKKIGKLMKKYPVKPTKY</sequence>
<evidence type="ECO:0000313" key="3">
    <source>
        <dbReference type="Proteomes" id="UP000183209"/>
    </source>
</evidence>